<organism evidence="1 2">
    <name type="scientific">Candidatus Accumulibacter aalborgensis</name>
    <dbReference type="NCBI Taxonomy" id="1860102"/>
    <lineage>
        <taxon>Bacteria</taxon>
        <taxon>Pseudomonadati</taxon>
        <taxon>Pseudomonadota</taxon>
        <taxon>Betaproteobacteria</taxon>
        <taxon>Candidatus Accumulibacter</taxon>
    </lineage>
</organism>
<name>A0A1A8XE06_9PROT</name>
<dbReference type="EMBL" id="FLQX01000005">
    <property type="protein sequence ID" value="SBT03429.1"/>
    <property type="molecule type" value="Genomic_DNA"/>
</dbReference>
<dbReference type="Proteomes" id="UP000199169">
    <property type="component" value="Unassembled WGS sequence"/>
</dbReference>
<protein>
    <submittedName>
        <fullName evidence="1">Uncharacterized protein</fullName>
    </submittedName>
</protein>
<evidence type="ECO:0000313" key="2">
    <source>
        <dbReference type="Proteomes" id="UP000199169"/>
    </source>
</evidence>
<dbReference type="AlphaFoldDB" id="A0A1A8XE06"/>
<accession>A0A1A8XE06</accession>
<evidence type="ECO:0000313" key="1">
    <source>
        <dbReference type="EMBL" id="SBT03429.1"/>
    </source>
</evidence>
<sequence>MEGAASLAAAKRVACRLKGSVLKSEEAGLSSGIVRLAAARR</sequence>
<gene>
    <name evidence="1" type="ORF">ACCAA_1020004</name>
</gene>
<proteinExistence type="predicted"/>
<reference evidence="1 2" key="1">
    <citation type="submission" date="2016-06" db="EMBL/GenBank/DDBJ databases">
        <authorList>
            <person name="Kjaerup R.B."/>
            <person name="Dalgaard T.S."/>
            <person name="Juul-Madsen H.R."/>
        </authorList>
    </citation>
    <scope>NUCLEOTIDE SEQUENCE [LARGE SCALE GENOMIC DNA]</scope>
    <source>
        <strain evidence="1">3</strain>
    </source>
</reference>
<keyword evidence="2" id="KW-1185">Reference proteome</keyword>